<keyword evidence="4" id="KW-1185">Reference proteome</keyword>
<dbReference type="PANTHER" id="PTHR43000">
    <property type="entry name" value="DTDP-D-GLUCOSE 4,6-DEHYDRATASE-RELATED"/>
    <property type="match status" value="1"/>
</dbReference>
<evidence type="ECO:0000256" key="1">
    <source>
        <dbReference type="ARBA" id="ARBA00007637"/>
    </source>
</evidence>
<reference evidence="3 4" key="1">
    <citation type="journal article" date="2014" name="Mol. Ecol.">
        <title>Evolution of Synechococcus.</title>
        <authorList>
            <person name="Dvorak P."/>
            <person name="Casamatta D."/>
            <person name="Hasler P."/>
            <person name="Poulickova A."/>
            <person name="Ondrej V."/>
            <person name="Sanges R."/>
        </authorList>
    </citation>
    <scope>NUCLEOTIDE SEQUENCE [LARGE SCALE GENOMIC DNA]</scope>
    <source>
        <strain evidence="3 4">CAUP A 1101</strain>
    </source>
</reference>
<gene>
    <name evidence="3" type="ORF">DO97_13320</name>
</gene>
<accession>A0A098THF3</accession>
<evidence type="ECO:0000259" key="2">
    <source>
        <dbReference type="Pfam" id="PF01370"/>
    </source>
</evidence>
<organism evidence="3 4">
    <name type="scientific">Neosynechococcus sphagnicola sy1</name>
    <dbReference type="NCBI Taxonomy" id="1497020"/>
    <lineage>
        <taxon>Bacteria</taxon>
        <taxon>Bacillati</taxon>
        <taxon>Cyanobacteriota</taxon>
        <taxon>Cyanophyceae</taxon>
        <taxon>Neosynechococcales</taxon>
        <taxon>Neosynechococcaceae</taxon>
        <taxon>Neosynechococcus</taxon>
    </lineage>
</organism>
<dbReference type="STRING" id="1497020.DO97_13320"/>
<proteinExistence type="inferred from homology"/>
<protein>
    <submittedName>
        <fullName evidence="3">3-beta hydroxysteroid dehydrogenase</fullName>
    </submittedName>
</protein>
<comment type="similarity">
    <text evidence="1">Belongs to the NAD(P)-dependent epimerase/dehydratase family.</text>
</comment>
<sequence>MPEQVLILGGAGFIGSSLAIGLKARHPDWKILCLDNLRRRGSELNLSRFKVAGIEFIHGDIRSLSDLDPTVLQVDTILDCSAEPSVLAGFSSPQYVLQTNLVGTMNILELARQVRARLLFLSTSRVYPIAPLTTLKLVEESTRFALAAEQSVSGISSAGVSEAFPLAGHRSLYGATKLASELLIEEYRAAYDMPAIVNRCGVITGPWQMGKVDQGVFVLWMAAHFFKKSLSYIGFGGTGKQVRDLLHVNDLLRLIDYQLLNFADLDGSVLNVGGGIQGSLSLLETTQLCQKITGNTIPIRPELTERVGDVPLFITDAAQVIAKTGWQPEMTPERTLQDIYDWISEHENALRPVLS</sequence>
<dbReference type="Pfam" id="PF01370">
    <property type="entry name" value="Epimerase"/>
    <property type="match status" value="1"/>
</dbReference>
<comment type="caution">
    <text evidence="3">The sequence shown here is derived from an EMBL/GenBank/DDBJ whole genome shotgun (WGS) entry which is preliminary data.</text>
</comment>
<evidence type="ECO:0000313" key="3">
    <source>
        <dbReference type="EMBL" id="KGF72010.1"/>
    </source>
</evidence>
<feature type="domain" description="NAD-dependent epimerase/dehydratase" evidence="2">
    <location>
        <begin position="5"/>
        <end position="273"/>
    </location>
</feature>
<dbReference type="AlphaFoldDB" id="A0A098THF3"/>
<dbReference type="SUPFAM" id="SSF51735">
    <property type="entry name" value="NAD(P)-binding Rossmann-fold domains"/>
    <property type="match status" value="1"/>
</dbReference>
<dbReference type="Proteomes" id="UP000030170">
    <property type="component" value="Unassembled WGS sequence"/>
</dbReference>
<dbReference type="InterPro" id="IPR001509">
    <property type="entry name" value="Epimerase_deHydtase"/>
</dbReference>
<dbReference type="EMBL" id="JJML01000041">
    <property type="protein sequence ID" value="KGF72010.1"/>
    <property type="molecule type" value="Genomic_DNA"/>
</dbReference>
<dbReference type="OrthoDB" id="9811743at2"/>
<dbReference type="InterPro" id="IPR036291">
    <property type="entry name" value="NAD(P)-bd_dom_sf"/>
</dbReference>
<evidence type="ECO:0000313" key="4">
    <source>
        <dbReference type="Proteomes" id="UP000030170"/>
    </source>
</evidence>
<name>A0A098THF3_9CYAN</name>
<dbReference type="RefSeq" id="WP_036535014.1">
    <property type="nucleotide sequence ID" value="NZ_JJML01000041.1"/>
</dbReference>
<dbReference type="Gene3D" id="3.40.50.720">
    <property type="entry name" value="NAD(P)-binding Rossmann-like Domain"/>
    <property type="match status" value="1"/>
</dbReference>